<evidence type="ECO:0000313" key="4">
    <source>
        <dbReference type="Proteomes" id="UP001167919"/>
    </source>
</evidence>
<sequence>MKLTSTVIMGTYNGSAFVYDQLASILEQTSPVTKVIIRDDGSTDGTSKMIEQFIDHYGLHQTWDFQINDDQKGWRKNFMDMLTKIETDLVFFSDQDDIWYSDKVSTFLKAFSHEQQAELIVSDYDFQPKDQTLLTMYTLQEKQAGCEGLFQLIPNVYNLATYRPGCSMALKESMIPSVIETFNKIAIGPNGLAQSHDEASWLTAILRGSLYHLAKPLFSRRSHADSTWQSEKKAHQHYFETANREANFTAFVQSIDRELKHGHWQIEQLQSDLKNEINLYVKDSKRRNEEI</sequence>
<dbReference type="PANTHER" id="PTHR43685">
    <property type="entry name" value="GLYCOSYLTRANSFERASE"/>
    <property type="match status" value="1"/>
</dbReference>
<reference evidence="3" key="1">
    <citation type="submission" date="2019-01" db="EMBL/GenBank/DDBJ databases">
        <title>Oenococcus sicerae UCMA17102.</title>
        <authorList>
            <person name="Cousin F.J."/>
            <person name="Le Guellec R."/>
            <person name="Cretenet M."/>
        </authorList>
    </citation>
    <scope>NUCLEOTIDE SEQUENCE</scope>
    <source>
        <strain evidence="3">UCMA17102</strain>
    </source>
</reference>
<proteinExistence type="inferred from homology"/>
<dbReference type="RefSeq" id="WP_301711547.1">
    <property type="nucleotide sequence ID" value="NZ_SDWY01000006.1"/>
</dbReference>
<dbReference type="Pfam" id="PF00535">
    <property type="entry name" value="Glycos_transf_2"/>
    <property type="match status" value="1"/>
</dbReference>
<dbReference type="SUPFAM" id="SSF53448">
    <property type="entry name" value="Nucleotide-diphospho-sugar transferases"/>
    <property type="match status" value="1"/>
</dbReference>
<dbReference type="AlphaFoldDB" id="A0AAJ1VPS3"/>
<dbReference type="InterPro" id="IPR029044">
    <property type="entry name" value="Nucleotide-diphossugar_trans"/>
</dbReference>
<evidence type="ECO:0000256" key="1">
    <source>
        <dbReference type="ARBA" id="ARBA00006739"/>
    </source>
</evidence>
<accession>A0AAJ1VPS3</accession>
<gene>
    <name evidence="3" type="ORF">EVC35_08845</name>
</gene>
<dbReference type="InterPro" id="IPR001173">
    <property type="entry name" value="Glyco_trans_2-like"/>
</dbReference>
<dbReference type="Proteomes" id="UP001167919">
    <property type="component" value="Unassembled WGS sequence"/>
</dbReference>
<name>A0AAJ1VPS3_9LACO</name>
<dbReference type="PANTHER" id="PTHR43685:SF11">
    <property type="entry name" value="GLYCOSYLTRANSFERASE TAGX-RELATED"/>
    <property type="match status" value="1"/>
</dbReference>
<feature type="domain" description="Glycosyltransferase 2-like" evidence="2">
    <location>
        <begin position="6"/>
        <end position="118"/>
    </location>
</feature>
<dbReference type="Gene3D" id="3.90.550.10">
    <property type="entry name" value="Spore Coat Polysaccharide Biosynthesis Protein SpsA, Chain A"/>
    <property type="match status" value="1"/>
</dbReference>
<comment type="similarity">
    <text evidence="1">Belongs to the glycosyltransferase 2 family.</text>
</comment>
<evidence type="ECO:0000259" key="2">
    <source>
        <dbReference type="Pfam" id="PF00535"/>
    </source>
</evidence>
<organism evidence="3 4">
    <name type="scientific">Oenococcus sicerae</name>
    <dbReference type="NCBI Taxonomy" id="2203724"/>
    <lineage>
        <taxon>Bacteria</taxon>
        <taxon>Bacillati</taxon>
        <taxon>Bacillota</taxon>
        <taxon>Bacilli</taxon>
        <taxon>Lactobacillales</taxon>
        <taxon>Lactobacillaceae</taxon>
        <taxon>Oenococcus</taxon>
    </lineage>
</organism>
<protein>
    <submittedName>
        <fullName evidence="3">Glycosyltransferase</fullName>
    </submittedName>
</protein>
<dbReference type="EMBL" id="SDWY01000006">
    <property type="protein sequence ID" value="MDN6901089.1"/>
    <property type="molecule type" value="Genomic_DNA"/>
</dbReference>
<dbReference type="InterPro" id="IPR050834">
    <property type="entry name" value="Glycosyltransf_2"/>
</dbReference>
<evidence type="ECO:0000313" key="3">
    <source>
        <dbReference type="EMBL" id="MDN6901089.1"/>
    </source>
</evidence>
<comment type="caution">
    <text evidence="3">The sequence shown here is derived from an EMBL/GenBank/DDBJ whole genome shotgun (WGS) entry which is preliminary data.</text>
</comment>